<evidence type="ECO:0000313" key="2">
    <source>
        <dbReference type="EMBL" id="MCV2366708.1"/>
    </source>
</evidence>
<sequence length="202" mass="21182">MMSFEADAARSRRQLALLPLLALLHLAIGLGLAAHWRHSKPALQATERIELRLLAAPLATKPPPMPTAVQPRTTARMPLTTPKPTDMQESTAPSLASEPLEAAASAPAAPPAALLVIAPGLLINTEATRRALRQAGRSPLLSERAATAMGDGPPLERSELLGQEFRKAGNGDCLKGEFAGGGAGILSLPFWLLAEARGKCAK</sequence>
<proteinExistence type="predicted"/>
<dbReference type="EMBL" id="JAJIRN010000001">
    <property type="protein sequence ID" value="MCV2366708.1"/>
    <property type="molecule type" value="Genomic_DNA"/>
</dbReference>
<feature type="compositionally biased region" description="Low complexity" evidence="1">
    <location>
        <begin position="92"/>
        <end position="103"/>
    </location>
</feature>
<evidence type="ECO:0000313" key="3">
    <source>
        <dbReference type="Proteomes" id="UP001209701"/>
    </source>
</evidence>
<comment type="caution">
    <text evidence="2">The sequence shown here is derived from an EMBL/GenBank/DDBJ whole genome shotgun (WGS) entry which is preliminary data.</text>
</comment>
<feature type="region of interest" description="Disordered" evidence="1">
    <location>
        <begin position="60"/>
        <end position="103"/>
    </location>
</feature>
<accession>A0ABT2Y8V8</accession>
<keyword evidence="3" id="KW-1185">Reference proteome</keyword>
<gene>
    <name evidence="2" type="ORF">LNV07_01160</name>
</gene>
<organism evidence="2 3">
    <name type="scientific">Roseateles oligotrophus</name>
    <dbReference type="NCBI Taxonomy" id="1769250"/>
    <lineage>
        <taxon>Bacteria</taxon>
        <taxon>Pseudomonadati</taxon>
        <taxon>Pseudomonadota</taxon>
        <taxon>Betaproteobacteria</taxon>
        <taxon>Burkholderiales</taxon>
        <taxon>Sphaerotilaceae</taxon>
        <taxon>Roseateles</taxon>
    </lineage>
</organism>
<evidence type="ECO:0000256" key="1">
    <source>
        <dbReference type="SAM" id="MobiDB-lite"/>
    </source>
</evidence>
<reference evidence="2 3" key="1">
    <citation type="submission" date="2021-11" db="EMBL/GenBank/DDBJ databases">
        <authorList>
            <person name="Liang Q."/>
            <person name="Mou H."/>
            <person name="Liu Z."/>
        </authorList>
    </citation>
    <scope>NUCLEOTIDE SEQUENCE [LARGE SCALE GENOMIC DNA]</scope>
    <source>
        <strain evidence="2 3">CHU3</strain>
    </source>
</reference>
<name>A0ABT2Y8V8_9BURK</name>
<dbReference type="RefSeq" id="WP_263569344.1">
    <property type="nucleotide sequence ID" value="NZ_JAJIRN010000001.1"/>
</dbReference>
<protein>
    <submittedName>
        <fullName evidence="2">Uncharacterized protein</fullName>
    </submittedName>
</protein>
<dbReference type="Proteomes" id="UP001209701">
    <property type="component" value="Unassembled WGS sequence"/>
</dbReference>